<evidence type="ECO:0000256" key="3">
    <source>
        <dbReference type="ARBA" id="ARBA00022989"/>
    </source>
</evidence>
<feature type="region of interest" description="Disordered" evidence="5">
    <location>
        <begin position="177"/>
        <end position="206"/>
    </location>
</feature>
<reference evidence="7" key="1">
    <citation type="journal article" date="2014" name="Int. J. Syst. Evol. Microbiol.">
        <title>Complete genome sequence of Corynebacterium casei LMG S-19264T (=DSM 44701T), isolated from a smear-ripened cheese.</title>
        <authorList>
            <consortium name="US DOE Joint Genome Institute (JGI-PGF)"/>
            <person name="Walter F."/>
            <person name="Albersmeier A."/>
            <person name="Kalinowski J."/>
            <person name="Ruckert C."/>
        </authorList>
    </citation>
    <scope>NUCLEOTIDE SEQUENCE</scope>
    <source>
        <strain evidence="7">CGMCC 1.15725</strain>
    </source>
</reference>
<dbReference type="InterPro" id="IPR003825">
    <property type="entry name" value="Colicin-V_CvpA"/>
</dbReference>
<dbReference type="Pfam" id="PF02674">
    <property type="entry name" value="Colicin_V"/>
    <property type="match status" value="1"/>
</dbReference>
<dbReference type="AlphaFoldDB" id="A0A8J2YVM5"/>
<protein>
    <submittedName>
        <fullName evidence="7">Colicin V biosynthesis protein</fullName>
    </submittedName>
</protein>
<feature type="transmembrane region" description="Helical" evidence="6">
    <location>
        <begin position="100"/>
        <end position="120"/>
    </location>
</feature>
<keyword evidence="3 6" id="KW-1133">Transmembrane helix</keyword>
<feature type="transmembrane region" description="Helical" evidence="6">
    <location>
        <begin position="6"/>
        <end position="21"/>
    </location>
</feature>
<keyword evidence="2 6" id="KW-0812">Transmembrane</keyword>
<dbReference type="PANTHER" id="PTHR36926:SF1">
    <property type="entry name" value="COLICIN V PRODUCTION PROTEIN"/>
    <property type="match status" value="1"/>
</dbReference>
<organism evidence="7 8">
    <name type="scientific">Aliidongia dinghuensis</name>
    <dbReference type="NCBI Taxonomy" id="1867774"/>
    <lineage>
        <taxon>Bacteria</taxon>
        <taxon>Pseudomonadati</taxon>
        <taxon>Pseudomonadota</taxon>
        <taxon>Alphaproteobacteria</taxon>
        <taxon>Rhodospirillales</taxon>
        <taxon>Dongiaceae</taxon>
        <taxon>Aliidongia</taxon>
    </lineage>
</organism>
<keyword evidence="4 6" id="KW-0472">Membrane</keyword>
<comment type="caution">
    <text evidence="7">The sequence shown here is derived from an EMBL/GenBank/DDBJ whole genome shotgun (WGS) entry which is preliminary data.</text>
</comment>
<evidence type="ECO:0000313" key="8">
    <source>
        <dbReference type="Proteomes" id="UP000646365"/>
    </source>
</evidence>
<evidence type="ECO:0000256" key="2">
    <source>
        <dbReference type="ARBA" id="ARBA00022692"/>
    </source>
</evidence>
<dbReference type="PANTHER" id="PTHR36926">
    <property type="entry name" value="COLICIN V PRODUCTION PROTEIN"/>
    <property type="match status" value="1"/>
</dbReference>
<evidence type="ECO:0000256" key="5">
    <source>
        <dbReference type="SAM" id="MobiDB-lite"/>
    </source>
</evidence>
<dbReference type="GO" id="GO:0009403">
    <property type="term" value="P:toxin biosynthetic process"/>
    <property type="evidence" value="ECO:0007669"/>
    <property type="project" value="InterPro"/>
</dbReference>
<dbReference type="GO" id="GO:0016020">
    <property type="term" value="C:membrane"/>
    <property type="evidence" value="ECO:0007669"/>
    <property type="project" value="UniProtKB-SubCell"/>
</dbReference>
<evidence type="ECO:0000256" key="4">
    <source>
        <dbReference type="ARBA" id="ARBA00023136"/>
    </source>
</evidence>
<name>A0A8J2YVM5_9PROT</name>
<feature type="transmembrane region" description="Helical" evidence="6">
    <location>
        <begin position="65"/>
        <end position="88"/>
    </location>
</feature>
<keyword evidence="8" id="KW-1185">Reference proteome</keyword>
<evidence type="ECO:0000256" key="6">
    <source>
        <dbReference type="SAM" id="Phobius"/>
    </source>
</evidence>
<dbReference type="InterPro" id="IPR052719">
    <property type="entry name" value="CvpA-like"/>
</dbReference>
<dbReference type="EMBL" id="BMJQ01000008">
    <property type="protein sequence ID" value="GGF25050.1"/>
    <property type="molecule type" value="Genomic_DNA"/>
</dbReference>
<evidence type="ECO:0000256" key="1">
    <source>
        <dbReference type="ARBA" id="ARBA00004141"/>
    </source>
</evidence>
<dbReference type="Proteomes" id="UP000646365">
    <property type="component" value="Unassembled WGS sequence"/>
</dbReference>
<evidence type="ECO:0000313" key="7">
    <source>
        <dbReference type="EMBL" id="GGF25050.1"/>
    </source>
</evidence>
<sequence length="221" mass="23633">MNVLDIIVVAVVAISGLFAFVRGFARELLSIAAWVGAFVVTFYLFDPARTIARGFMKPWLADVVAPAAVFVVCLIIFSIVTGVLSNQVRQSSLGAIDRALGMIFGVARGVLVACAAYLVMTRFLAPEDRPNWVVQAHTQPLLEAGAQRLNALIPRNVLDRGTQAASEAAQKVNQANQVKQDLDKLNAPMGANKAPPAGPSQQDETDLTHLVDKALQTGSKP</sequence>
<accession>A0A8J2YVM5</accession>
<feature type="transmembrane region" description="Helical" evidence="6">
    <location>
        <begin position="28"/>
        <end position="45"/>
    </location>
</feature>
<proteinExistence type="predicted"/>
<dbReference type="RefSeq" id="WP_189047841.1">
    <property type="nucleotide sequence ID" value="NZ_BMJQ01000008.1"/>
</dbReference>
<comment type="subcellular location">
    <subcellularLocation>
        <location evidence="1">Membrane</location>
        <topology evidence="1">Multi-pass membrane protein</topology>
    </subcellularLocation>
</comment>
<gene>
    <name evidence="7" type="ORF">GCM10011611_33870</name>
</gene>
<reference evidence="7" key="2">
    <citation type="submission" date="2020-09" db="EMBL/GenBank/DDBJ databases">
        <authorList>
            <person name="Sun Q."/>
            <person name="Zhou Y."/>
        </authorList>
    </citation>
    <scope>NUCLEOTIDE SEQUENCE</scope>
    <source>
        <strain evidence="7">CGMCC 1.15725</strain>
    </source>
</reference>